<evidence type="ECO:0000256" key="8">
    <source>
        <dbReference type="PIRSR" id="PIRSR001589-1"/>
    </source>
</evidence>
<dbReference type="PROSITE" id="PS51278">
    <property type="entry name" value="GATASE_TYPE_2"/>
    <property type="match status" value="1"/>
</dbReference>
<keyword evidence="8" id="KW-0061">Asparagine biosynthesis</keyword>
<dbReference type="PANTHER" id="PTHR43284">
    <property type="entry name" value="ASPARAGINE SYNTHETASE (GLUTAMINE-HYDROLYZING)"/>
    <property type="match status" value="1"/>
</dbReference>
<comment type="similarity">
    <text evidence="2">Belongs to the asparagine synthetase family.</text>
</comment>
<dbReference type="KEGG" id="dpf:ON006_17770"/>
<comment type="pathway">
    <text evidence="1">Amino-acid biosynthesis; L-asparagine biosynthesis; L-asparagine from L-aspartate (L-Gln route): step 1/1.</text>
</comment>
<dbReference type="InterPro" id="IPR029055">
    <property type="entry name" value="Ntn_hydrolases_N"/>
</dbReference>
<evidence type="ECO:0000256" key="7">
    <source>
        <dbReference type="ARBA" id="ARBA00048741"/>
    </source>
</evidence>
<evidence type="ECO:0000256" key="2">
    <source>
        <dbReference type="ARBA" id="ARBA00005752"/>
    </source>
</evidence>
<feature type="binding site" evidence="9">
    <location>
        <position position="294"/>
    </location>
    <ligand>
        <name>ATP</name>
        <dbReference type="ChEBI" id="CHEBI:30616"/>
    </ligand>
</feature>
<feature type="binding site" evidence="9">
    <location>
        <position position="101"/>
    </location>
    <ligand>
        <name>L-glutamine</name>
        <dbReference type="ChEBI" id="CHEBI:58359"/>
    </ligand>
</feature>
<dbReference type="InterPro" id="IPR051786">
    <property type="entry name" value="ASN_synthetase/amidase"/>
</dbReference>
<dbReference type="RefSeq" id="WP_244820718.1">
    <property type="nucleotide sequence ID" value="NZ_CP112998.1"/>
</dbReference>
<keyword evidence="8" id="KW-0028">Amino-acid biosynthesis</keyword>
<comment type="catalytic activity">
    <reaction evidence="7">
        <text>L-aspartate + L-glutamine + ATP + H2O = L-asparagine + L-glutamate + AMP + diphosphate + H(+)</text>
        <dbReference type="Rhea" id="RHEA:12228"/>
        <dbReference type="ChEBI" id="CHEBI:15377"/>
        <dbReference type="ChEBI" id="CHEBI:15378"/>
        <dbReference type="ChEBI" id="CHEBI:29985"/>
        <dbReference type="ChEBI" id="CHEBI:29991"/>
        <dbReference type="ChEBI" id="CHEBI:30616"/>
        <dbReference type="ChEBI" id="CHEBI:33019"/>
        <dbReference type="ChEBI" id="CHEBI:58048"/>
        <dbReference type="ChEBI" id="CHEBI:58359"/>
        <dbReference type="ChEBI" id="CHEBI:456215"/>
        <dbReference type="EC" id="6.3.5.4"/>
    </reaction>
</comment>
<dbReference type="PIRSF" id="PIRSF001589">
    <property type="entry name" value="Asn_synthetase_glu-h"/>
    <property type="match status" value="1"/>
</dbReference>
<dbReference type="InterPro" id="IPR006426">
    <property type="entry name" value="Asn_synth_AEB"/>
</dbReference>
<dbReference type="AlphaFoldDB" id="A0A9E8SMB2"/>
<evidence type="ECO:0000313" key="13">
    <source>
        <dbReference type="Proteomes" id="UP001164653"/>
    </source>
</evidence>
<name>A0A9E8SMB2_9BACT</name>
<feature type="domain" description="Glutamine amidotransferase type-2" evidence="11">
    <location>
        <begin position="2"/>
        <end position="214"/>
    </location>
</feature>
<keyword evidence="13" id="KW-1185">Reference proteome</keyword>
<dbReference type="PANTHER" id="PTHR43284:SF1">
    <property type="entry name" value="ASPARAGINE SYNTHETASE"/>
    <property type="match status" value="1"/>
</dbReference>
<organism evidence="12 13">
    <name type="scientific">Dyadobacter pollutisoli</name>
    <dbReference type="NCBI Taxonomy" id="2910158"/>
    <lineage>
        <taxon>Bacteria</taxon>
        <taxon>Pseudomonadati</taxon>
        <taxon>Bacteroidota</taxon>
        <taxon>Cytophagia</taxon>
        <taxon>Cytophagales</taxon>
        <taxon>Spirosomataceae</taxon>
        <taxon>Dyadobacter</taxon>
    </lineage>
</organism>
<dbReference type="InterPro" id="IPR033738">
    <property type="entry name" value="AsnB_N"/>
</dbReference>
<dbReference type="GO" id="GO:0005829">
    <property type="term" value="C:cytosol"/>
    <property type="evidence" value="ECO:0007669"/>
    <property type="project" value="TreeGrafter"/>
</dbReference>
<dbReference type="NCBIfam" id="TIGR01536">
    <property type="entry name" value="asn_synth_AEB"/>
    <property type="match status" value="1"/>
</dbReference>
<dbReference type="InterPro" id="IPR014729">
    <property type="entry name" value="Rossmann-like_a/b/a_fold"/>
</dbReference>
<dbReference type="CDD" id="cd00712">
    <property type="entry name" value="AsnB"/>
    <property type="match status" value="1"/>
</dbReference>
<dbReference type="Proteomes" id="UP001164653">
    <property type="component" value="Chromosome"/>
</dbReference>
<gene>
    <name evidence="12" type="primary">asnB</name>
    <name evidence="12" type="ORF">ON006_17770</name>
</gene>
<dbReference type="Gene3D" id="3.40.50.620">
    <property type="entry name" value="HUPs"/>
    <property type="match status" value="1"/>
</dbReference>
<evidence type="ECO:0000259" key="11">
    <source>
        <dbReference type="PROSITE" id="PS51278"/>
    </source>
</evidence>
<keyword evidence="12" id="KW-0436">Ligase</keyword>
<evidence type="ECO:0000256" key="3">
    <source>
        <dbReference type="ARBA" id="ARBA00012737"/>
    </source>
</evidence>
<evidence type="ECO:0000256" key="4">
    <source>
        <dbReference type="ARBA" id="ARBA00022741"/>
    </source>
</evidence>
<dbReference type="GO" id="GO:0004066">
    <property type="term" value="F:asparagine synthase (glutamine-hydrolyzing) activity"/>
    <property type="evidence" value="ECO:0007669"/>
    <property type="project" value="UniProtKB-EC"/>
</dbReference>
<dbReference type="EMBL" id="CP112998">
    <property type="protein sequence ID" value="WAC09602.1"/>
    <property type="molecule type" value="Genomic_DNA"/>
</dbReference>
<dbReference type="GO" id="GO:0005524">
    <property type="term" value="F:ATP binding"/>
    <property type="evidence" value="ECO:0007669"/>
    <property type="project" value="UniProtKB-KW"/>
</dbReference>
<dbReference type="Gene3D" id="3.60.20.10">
    <property type="entry name" value="Glutamine Phosphoribosylpyrophosphate, subunit 1, domain 1"/>
    <property type="match status" value="1"/>
</dbReference>
<evidence type="ECO:0000256" key="10">
    <source>
        <dbReference type="PIRSR" id="PIRSR001589-3"/>
    </source>
</evidence>
<dbReference type="SUPFAM" id="SSF56235">
    <property type="entry name" value="N-terminal nucleophile aminohydrolases (Ntn hydrolases)"/>
    <property type="match status" value="1"/>
</dbReference>
<dbReference type="EC" id="6.3.5.4" evidence="3"/>
<dbReference type="InterPro" id="IPR001962">
    <property type="entry name" value="Asn_synthase"/>
</dbReference>
<feature type="active site" description="For GATase activity" evidence="8">
    <location>
        <position position="2"/>
    </location>
</feature>
<evidence type="ECO:0000256" key="9">
    <source>
        <dbReference type="PIRSR" id="PIRSR001589-2"/>
    </source>
</evidence>
<evidence type="ECO:0000256" key="5">
    <source>
        <dbReference type="ARBA" id="ARBA00022840"/>
    </source>
</evidence>
<feature type="site" description="Important for beta-aspartyl-AMP intermediate formation" evidence="10">
    <location>
        <position position="369"/>
    </location>
</feature>
<accession>A0A9E8SMB2</accession>
<keyword evidence="5 9" id="KW-0067">ATP-binding</keyword>
<reference evidence="12" key="1">
    <citation type="submission" date="2022-11" db="EMBL/GenBank/DDBJ databases">
        <title>Dyadobacter pollutisoli sp. nov., isolated from plastic dumped soil.</title>
        <authorList>
            <person name="Kim J.M."/>
            <person name="Kim K.R."/>
            <person name="Lee J.K."/>
            <person name="Hao L."/>
            <person name="Jeon C.O."/>
        </authorList>
    </citation>
    <scope>NUCLEOTIDE SEQUENCE</scope>
    <source>
        <strain evidence="12">U1</strain>
    </source>
</reference>
<evidence type="ECO:0000256" key="1">
    <source>
        <dbReference type="ARBA" id="ARBA00005187"/>
    </source>
</evidence>
<dbReference type="GO" id="GO:0006529">
    <property type="term" value="P:asparagine biosynthetic process"/>
    <property type="evidence" value="ECO:0007669"/>
    <property type="project" value="UniProtKB-KW"/>
</dbReference>
<keyword evidence="4 9" id="KW-0547">Nucleotide-binding</keyword>
<sequence length="636" mass="73770">MCGIAGFIDYNQGSSKEILISITNELRHRGPDASGHQIFDPAGAQIGIGHQRLSVIDLSDAGKQPMQFGDLWITFNGEFYNYLEIKKELIADGHHFIGNSDTEVILHAFSKWGISCVDKFVGMFAFVIYDTKTGVIYCVRDRAGIKPFYYYWHDGLFLFASELKAFHKHPDFKKEINFNSVAAFMQYGNVPTPHCIFNYTYKLRPGHFLKFNVSDRMFDMHKYWDVYDTYNKPKLDISFEEAKTETQKILKSAFEYRMVSDVPVGVFLSGGYDSTCLTAILQKDRTEKLKTFTIGVPDIGLNESEYAKNIANYIGTEHHEYNCTRKEVLELISELPYHYDEPFGDQSAIPTMLLCKMTADEVTVALSADAGDEVFAGYSRYGYIMKHGKTLNRIPDFVRKQISGMMGVIAADHIPVMRNQYNFHNRYEKLKSLLKDPSAKNIMLSLNQQFDEKEIRALLNKNINIKSLETAYLNNDLSEEFYTPLAYMMAIDFQTFLLDDVLQKVDRASMAYSLESREPFTDHRIIEWASQLPDHYKYNNGVKKYILKEIVHQHIPKKLMDRPKMGFQIPIENWLSTDLRKQVCYYLSDNKIVGQGIFNPNVVQKLKESFFSGKKEYALKIWYLLMFQMWYEKWMD</sequence>
<dbReference type="SUPFAM" id="SSF52402">
    <property type="entry name" value="Adenine nucleotide alpha hydrolases-like"/>
    <property type="match status" value="1"/>
</dbReference>
<dbReference type="InterPro" id="IPR017932">
    <property type="entry name" value="GATase_2_dom"/>
</dbReference>
<proteinExistence type="inferred from homology"/>
<keyword evidence="6 8" id="KW-0315">Glutamine amidotransferase</keyword>
<dbReference type="CDD" id="cd01991">
    <property type="entry name" value="Asn_synthase_B_C"/>
    <property type="match status" value="1"/>
</dbReference>
<evidence type="ECO:0000256" key="6">
    <source>
        <dbReference type="ARBA" id="ARBA00022962"/>
    </source>
</evidence>
<evidence type="ECO:0000313" key="12">
    <source>
        <dbReference type="EMBL" id="WAC09602.1"/>
    </source>
</evidence>
<dbReference type="Pfam" id="PF13537">
    <property type="entry name" value="GATase_7"/>
    <property type="match status" value="1"/>
</dbReference>
<dbReference type="Pfam" id="PF00733">
    <property type="entry name" value="Asn_synthase"/>
    <property type="match status" value="1"/>
</dbReference>
<protein>
    <recommendedName>
        <fullName evidence="3">asparagine synthase (glutamine-hydrolyzing)</fullName>
        <ecNumber evidence="3">6.3.5.4</ecNumber>
    </recommendedName>
</protein>